<organism evidence="1">
    <name type="scientific">uncultured haloarchaeon</name>
    <dbReference type="NCBI Taxonomy" id="160804"/>
    <lineage>
        <taxon>Archaea</taxon>
        <taxon>Methanobacteriati</taxon>
        <taxon>Methanobacteriota</taxon>
        <taxon>Stenosarchaea group</taxon>
        <taxon>Halobacteria</taxon>
        <taxon>Halobacteriales</taxon>
        <taxon>Halobacteriaceae</taxon>
        <taxon>environmental samples</taxon>
    </lineage>
</organism>
<dbReference type="AlphaFoldDB" id="A5YT30"/>
<reference evidence="1" key="1">
    <citation type="journal article" date="2007" name="ISME J.">
        <title>Genomic plasticity in prokaryotes: the case of the square haloarchaeon.</title>
        <authorList>
            <person name="Cuadros-Orellana S."/>
            <person name="Martin-Cuadrado A.B."/>
            <person name="Legault B."/>
            <person name="D'Auria G."/>
            <person name="Zhaxybayeva O."/>
            <person name="Papke R.T."/>
            <person name="Rodriguez-Valera F."/>
        </authorList>
    </citation>
    <scope>NUCLEOTIDE SEQUENCE</scope>
</reference>
<name>A5YT30_9EURY</name>
<sequence>MCLHLISMGIQMDAPQSRIRQGVQYEYNNY</sequence>
<proteinExistence type="predicted"/>
<protein>
    <submittedName>
        <fullName evidence="1">Probable cell surface adhesin</fullName>
    </submittedName>
</protein>
<evidence type="ECO:0000313" key="1">
    <source>
        <dbReference type="EMBL" id="ABQ76137.1"/>
    </source>
</evidence>
<accession>A5YT30</accession>
<dbReference type="EMBL" id="EF584001">
    <property type="protein sequence ID" value="ABQ76137.1"/>
    <property type="molecule type" value="Genomic_DNA"/>
</dbReference>